<reference evidence="2 3" key="1">
    <citation type="journal article" date="2015" name="Proc. Natl. Acad. Sci. U.S.A.">
        <title>Expanded metabolic versatility of ubiquitous nitrite-oxidizing bacteria from the genus Nitrospira.</title>
        <authorList>
            <person name="Koch H."/>
            <person name="Lucker S."/>
            <person name="Albertsen M."/>
            <person name="Kitzinger K."/>
            <person name="Herbold C."/>
            <person name="Spieck E."/>
            <person name="Nielsen P.H."/>
            <person name="Wagner M."/>
            <person name="Daims H."/>
        </authorList>
    </citation>
    <scope>NUCLEOTIDE SEQUENCE [LARGE SCALE GENOMIC DNA]</scope>
    <source>
        <strain evidence="2 3">NSP M-1</strain>
    </source>
</reference>
<feature type="domain" description="Predicted DNA-binding protein ribbon-helix-helix" evidence="1">
    <location>
        <begin position="8"/>
        <end position="40"/>
    </location>
</feature>
<sequence length="92" mass="11182">MSHMVRKQVYLEPDQDRLLKQRSKKLGVTESDLIRQGITQLSHQPAAVPLDRQAWQTELRFIKRRARVKTRAHERRWTRKELYDERIGRFSR</sequence>
<keyword evidence="3" id="KW-1185">Reference proteome</keyword>
<evidence type="ECO:0000313" key="2">
    <source>
        <dbReference type="EMBL" id="ALA59453.1"/>
    </source>
</evidence>
<evidence type="ECO:0000313" key="3">
    <source>
        <dbReference type="Proteomes" id="UP000069205"/>
    </source>
</evidence>
<dbReference type="EMBL" id="CP011801">
    <property type="protein sequence ID" value="ALA59453.1"/>
    <property type="molecule type" value="Genomic_DNA"/>
</dbReference>
<proteinExistence type="predicted"/>
<dbReference type="RefSeq" id="WP_053380457.1">
    <property type="nucleotide sequence ID" value="NZ_CP011801.1"/>
</dbReference>
<protein>
    <recommendedName>
        <fullName evidence="1">Predicted DNA-binding protein ribbon-helix-helix domain-containing protein</fullName>
    </recommendedName>
</protein>
<dbReference type="KEGG" id="nmv:NITMOv2_3054"/>
<name>A0A0K2GES8_NITMO</name>
<dbReference type="InterPro" id="IPR038733">
    <property type="entry name" value="Predicted_DNA_bind_prot_RHH"/>
</dbReference>
<dbReference type="STRING" id="42253.NITMOv2_3054"/>
<dbReference type="AlphaFoldDB" id="A0A0K2GES8"/>
<dbReference type="Proteomes" id="UP000069205">
    <property type="component" value="Chromosome"/>
</dbReference>
<organism evidence="2 3">
    <name type="scientific">Nitrospira moscoviensis</name>
    <dbReference type="NCBI Taxonomy" id="42253"/>
    <lineage>
        <taxon>Bacteria</taxon>
        <taxon>Pseudomonadati</taxon>
        <taxon>Nitrospirota</taxon>
        <taxon>Nitrospiria</taxon>
        <taxon>Nitrospirales</taxon>
        <taxon>Nitrospiraceae</taxon>
        <taxon>Nitrospira</taxon>
    </lineage>
</organism>
<evidence type="ECO:0000259" key="1">
    <source>
        <dbReference type="Pfam" id="PF12651"/>
    </source>
</evidence>
<gene>
    <name evidence="2" type="ORF">NITMOv2_3054</name>
</gene>
<dbReference type="Pfam" id="PF12651">
    <property type="entry name" value="RHH_3"/>
    <property type="match status" value="1"/>
</dbReference>
<accession>A0A0K2GES8</accession>